<keyword evidence="9" id="KW-1185">Reference proteome</keyword>
<dbReference type="InterPro" id="IPR036938">
    <property type="entry name" value="PAP2/HPO_sf"/>
</dbReference>
<comment type="caution">
    <text evidence="8">The sequence shown here is derived from an EMBL/GenBank/DDBJ whole genome shotgun (WGS) entry which is preliminary data.</text>
</comment>
<proteinExistence type="predicted"/>
<name>A0ABV2LBI3_9HYPH</name>
<evidence type="ECO:0000256" key="4">
    <source>
        <dbReference type="ARBA" id="ARBA00022801"/>
    </source>
</evidence>
<dbReference type="Pfam" id="PF01569">
    <property type="entry name" value="PAP2"/>
    <property type="match status" value="1"/>
</dbReference>
<evidence type="ECO:0000313" key="8">
    <source>
        <dbReference type="EMBL" id="MET3695213.1"/>
    </source>
</evidence>
<gene>
    <name evidence="8" type="ORF">ABID43_004779</name>
</gene>
<comment type="subcellular location">
    <subcellularLocation>
        <location evidence="1">Cell membrane</location>
        <topology evidence="1">Multi-pass membrane protein</topology>
    </subcellularLocation>
</comment>
<feature type="domain" description="Phosphatidic acid phosphatase type 2/haloperoxidase" evidence="7">
    <location>
        <begin position="69"/>
        <end position="183"/>
    </location>
</feature>
<evidence type="ECO:0000256" key="6">
    <source>
        <dbReference type="ARBA" id="ARBA00023136"/>
    </source>
</evidence>
<evidence type="ECO:0000313" key="9">
    <source>
        <dbReference type="Proteomes" id="UP001549145"/>
    </source>
</evidence>
<protein>
    <submittedName>
        <fullName evidence="8">Membrane-associated phospholipid phosphatase</fullName>
    </submittedName>
</protein>
<dbReference type="RefSeq" id="WP_238280156.1">
    <property type="nucleotide sequence ID" value="NZ_BPQL01000078.1"/>
</dbReference>
<dbReference type="SUPFAM" id="SSF48317">
    <property type="entry name" value="Acid phosphatase/Vanadium-dependent haloperoxidase"/>
    <property type="match status" value="1"/>
</dbReference>
<sequence>MIKDAAGLARRLEAGDVRLGVSLARAKDTGRVRALAAASEAGGWRWLLALSAGTLAWGALSGNRRLATTGRHMLASGILAAATKTTVKRIVHRTRPNVLMDEGLYEKGWFGPNVGPWQSFPSGHSAMSVAVACAASRAYPEIRGVAAAAAFGVVAAQVLRGAHFPSDVTAGALVGFTAETLVHRLGSGWNGRASGTEADSSG</sequence>
<dbReference type="InterPro" id="IPR000326">
    <property type="entry name" value="PAP2/HPO"/>
</dbReference>
<evidence type="ECO:0000256" key="2">
    <source>
        <dbReference type="ARBA" id="ARBA00022475"/>
    </source>
</evidence>
<dbReference type="Gene3D" id="1.20.144.10">
    <property type="entry name" value="Phosphatidic acid phosphatase type 2/haloperoxidase"/>
    <property type="match status" value="1"/>
</dbReference>
<keyword evidence="3" id="KW-0812">Transmembrane</keyword>
<evidence type="ECO:0000256" key="3">
    <source>
        <dbReference type="ARBA" id="ARBA00022692"/>
    </source>
</evidence>
<reference evidence="8 9" key="1">
    <citation type="submission" date="2024-06" db="EMBL/GenBank/DDBJ databases">
        <title>Genomic Encyclopedia of Type Strains, Phase IV (KMG-IV): sequencing the most valuable type-strain genomes for metagenomic binning, comparative biology and taxonomic classification.</title>
        <authorList>
            <person name="Goeker M."/>
        </authorList>
    </citation>
    <scope>NUCLEOTIDE SEQUENCE [LARGE SCALE GENOMIC DNA]</scope>
    <source>
        <strain evidence="8 9">DSM 21331</strain>
    </source>
</reference>
<dbReference type="EMBL" id="JBEPMM010000024">
    <property type="protein sequence ID" value="MET3695213.1"/>
    <property type="molecule type" value="Genomic_DNA"/>
</dbReference>
<keyword evidence="6" id="KW-0472">Membrane</keyword>
<dbReference type="PANTHER" id="PTHR14969">
    <property type="entry name" value="SPHINGOSINE-1-PHOSPHATE PHOSPHOHYDROLASE"/>
    <property type="match status" value="1"/>
</dbReference>
<evidence type="ECO:0000259" key="7">
    <source>
        <dbReference type="SMART" id="SM00014"/>
    </source>
</evidence>
<evidence type="ECO:0000256" key="1">
    <source>
        <dbReference type="ARBA" id="ARBA00004651"/>
    </source>
</evidence>
<keyword evidence="4" id="KW-0378">Hydrolase</keyword>
<organism evidence="8 9">
    <name type="scientific">Methylobacterium goesingense</name>
    <dbReference type="NCBI Taxonomy" id="243690"/>
    <lineage>
        <taxon>Bacteria</taxon>
        <taxon>Pseudomonadati</taxon>
        <taxon>Pseudomonadota</taxon>
        <taxon>Alphaproteobacteria</taxon>
        <taxon>Hyphomicrobiales</taxon>
        <taxon>Methylobacteriaceae</taxon>
        <taxon>Methylobacterium</taxon>
    </lineage>
</organism>
<dbReference type="SMART" id="SM00014">
    <property type="entry name" value="acidPPc"/>
    <property type="match status" value="1"/>
</dbReference>
<accession>A0ABV2LBI3</accession>
<evidence type="ECO:0000256" key="5">
    <source>
        <dbReference type="ARBA" id="ARBA00022989"/>
    </source>
</evidence>
<keyword evidence="5" id="KW-1133">Transmembrane helix</keyword>
<keyword evidence="2" id="KW-1003">Cell membrane</keyword>
<dbReference type="PANTHER" id="PTHR14969:SF62">
    <property type="entry name" value="DECAPRENYLPHOSPHORYL-5-PHOSPHORIBOSE PHOSPHATASE RV3807C-RELATED"/>
    <property type="match status" value="1"/>
</dbReference>
<dbReference type="Proteomes" id="UP001549145">
    <property type="component" value="Unassembled WGS sequence"/>
</dbReference>